<evidence type="ECO:0000256" key="1">
    <source>
        <dbReference type="SAM" id="MobiDB-lite"/>
    </source>
</evidence>
<keyword evidence="3" id="KW-1185">Reference proteome</keyword>
<organism evidence="2 3">
    <name type="scientific">Bellilinea caldifistulae</name>
    <dbReference type="NCBI Taxonomy" id="360411"/>
    <lineage>
        <taxon>Bacteria</taxon>
        <taxon>Bacillati</taxon>
        <taxon>Chloroflexota</taxon>
        <taxon>Anaerolineae</taxon>
        <taxon>Anaerolineales</taxon>
        <taxon>Anaerolineaceae</taxon>
        <taxon>Bellilinea</taxon>
    </lineage>
</organism>
<proteinExistence type="predicted"/>
<gene>
    <name evidence="2" type="ORF">AC812_12905</name>
</gene>
<reference evidence="2 3" key="1">
    <citation type="submission" date="2015-07" db="EMBL/GenBank/DDBJ databases">
        <title>Draft genome of Bellilinea caldifistulae DSM 17877.</title>
        <authorList>
            <person name="Hemp J."/>
            <person name="Ward L.M."/>
            <person name="Pace L.A."/>
            <person name="Fischer W.W."/>
        </authorList>
    </citation>
    <scope>NUCLEOTIDE SEQUENCE [LARGE SCALE GENOMIC DNA]</scope>
    <source>
        <strain evidence="2 3">GOMI-1</strain>
    </source>
</reference>
<evidence type="ECO:0000313" key="3">
    <source>
        <dbReference type="Proteomes" id="UP000050514"/>
    </source>
</evidence>
<sequence length="206" mass="23010">MTKKKFIPILLIGLFFAIFLNSCQFLQIPQSLEENFSLDSKSRTNTPANPDTQSLSITSSNWSETPCAYTWASQSLPEESQQMDQLLKQAGFENVRVVAEAFGENCVNAEGQNVRFAVMQTDVRLFVTVGSLSNPAELGELAASLLNTIFQIPATALPGTQPGYVGIQFTSSQQEVLNLWFKRDWAERLLQSGIRGEELLRELQRK</sequence>
<dbReference type="EMBL" id="LGHJ01000018">
    <property type="protein sequence ID" value="KPL74209.1"/>
    <property type="molecule type" value="Genomic_DNA"/>
</dbReference>
<comment type="caution">
    <text evidence="2">The sequence shown here is derived from an EMBL/GenBank/DDBJ whole genome shotgun (WGS) entry which is preliminary data.</text>
</comment>
<protein>
    <submittedName>
        <fullName evidence="2">Uncharacterized protein</fullName>
    </submittedName>
</protein>
<evidence type="ECO:0000313" key="2">
    <source>
        <dbReference type="EMBL" id="KPL74209.1"/>
    </source>
</evidence>
<dbReference type="AlphaFoldDB" id="A0A0P6XG48"/>
<dbReference type="Proteomes" id="UP000050514">
    <property type="component" value="Unassembled WGS sequence"/>
</dbReference>
<accession>A0A0P6XG48</accession>
<name>A0A0P6XG48_9CHLR</name>
<feature type="region of interest" description="Disordered" evidence="1">
    <location>
        <begin position="39"/>
        <end position="59"/>
    </location>
</feature>